<gene>
    <name evidence="1" type="ORF">A2625_00405</name>
</gene>
<dbReference type="AlphaFoldDB" id="A0A1F4PYP9"/>
<name>A0A1F4PYP9_UNCSA</name>
<evidence type="ECO:0000313" key="2">
    <source>
        <dbReference type="Proteomes" id="UP000178724"/>
    </source>
</evidence>
<sequence length="150" mass="15929">MAATIIYAGFTYWPVLSPLIVRPRPAPVVSVPAPIKPAAKTEAAAKKVDLFELAESTAEVKLVDPFALRTTVRGKEELPPPTLPGEPSPKPAEPVLQGIWLDAGMKIAFISDQVVAPGGAVLGWKVVSITQNQVTLQKGSATKILKLEGR</sequence>
<organism evidence="1 2">
    <name type="scientific">candidate division WOR-1 bacterium RIFCSPHIGHO2_01_FULL_53_15</name>
    <dbReference type="NCBI Taxonomy" id="1802564"/>
    <lineage>
        <taxon>Bacteria</taxon>
        <taxon>Bacillati</taxon>
        <taxon>Saganbacteria</taxon>
    </lineage>
</organism>
<proteinExistence type="predicted"/>
<accession>A0A1F4PYP9</accession>
<reference evidence="1 2" key="1">
    <citation type="journal article" date="2016" name="Nat. Commun.">
        <title>Thousands of microbial genomes shed light on interconnected biogeochemical processes in an aquifer system.</title>
        <authorList>
            <person name="Anantharaman K."/>
            <person name="Brown C.T."/>
            <person name="Hug L.A."/>
            <person name="Sharon I."/>
            <person name="Castelle C.J."/>
            <person name="Probst A.J."/>
            <person name="Thomas B.C."/>
            <person name="Singh A."/>
            <person name="Wilkins M.J."/>
            <person name="Karaoz U."/>
            <person name="Brodie E.L."/>
            <person name="Williams K.H."/>
            <person name="Hubbard S.S."/>
            <person name="Banfield J.F."/>
        </authorList>
    </citation>
    <scope>NUCLEOTIDE SEQUENCE [LARGE SCALE GENOMIC DNA]</scope>
</reference>
<comment type="caution">
    <text evidence="1">The sequence shown here is derived from an EMBL/GenBank/DDBJ whole genome shotgun (WGS) entry which is preliminary data.</text>
</comment>
<dbReference type="EMBL" id="METM01000032">
    <property type="protein sequence ID" value="OGB88923.1"/>
    <property type="molecule type" value="Genomic_DNA"/>
</dbReference>
<dbReference type="Proteomes" id="UP000178724">
    <property type="component" value="Unassembled WGS sequence"/>
</dbReference>
<evidence type="ECO:0000313" key="1">
    <source>
        <dbReference type="EMBL" id="OGB88923.1"/>
    </source>
</evidence>
<protein>
    <submittedName>
        <fullName evidence="1">Uncharacterized protein</fullName>
    </submittedName>
</protein>